<evidence type="ECO:0000313" key="1">
    <source>
        <dbReference type="EMBL" id="QHT32490.1"/>
    </source>
</evidence>
<reference evidence="1" key="1">
    <citation type="journal article" date="2020" name="Nature">
        <title>Giant virus diversity and host interactions through global metagenomics.</title>
        <authorList>
            <person name="Schulz F."/>
            <person name="Roux S."/>
            <person name="Paez-Espino D."/>
            <person name="Jungbluth S."/>
            <person name="Walsh D.A."/>
            <person name="Denef V.J."/>
            <person name="McMahon K.D."/>
            <person name="Konstantinidis K.T."/>
            <person name="Eloe-Fadrosh E.A."/>
            <person name="Kyrpides N.C."/>
            <person name="Woyke T."/>
        </authorList>
    </citation>
    <scope>NUCLEOTIDE SEQUENCE</scope>
    <source>
        <strain evidence="1">GVMAG-M-3300009161-30</strain>
    </source>
</reference>
<protein>
    <submittedName>
        <fullName evidence="1">Uncharacterized protein</fullName>
    </submittedName>
</protein>
<accession>A0A6C0EW71</accession>
<dbReference type="AlphaFoldDB" id="A0A6C0EW71"/>
<proteinExistence type="predicted"/>
<dbReference type="EMBL" id="MN738944">
    <property type="protein sequence ID" value="QHT32490.1"/>
    <property type="molecule type" value="Genomic_DNA"/>
</dbReference>
<sequence length="490" mass="57694">MNNQNQLSHYNKHSCKLSDILLINNYKLDVFDEYNLYFNANNIIGDDYWCNRTRYRDCFNYIATNINNQQVSIIHPITKQIMESDFYFFVTSEPNVIGNDLFCCYYFKGSNIILTSITGGIGLMNSNEYALIHFESKTIYYTYVLNVSEYVLNKIILKKKEIDNLNDYEHFLRTIPKETITFYGHHNNIGHQIFNEYSGIYIIQKTKIFNNTDKIILGPNNALHFNEYFSKNYPDLNIVETNNINSFDNICGRGIVYKYNHHFVSEDMKLYLYNNIINNNLISMSEESKLIIQNLNKNAIKLLIILRCGSRNMVNQANTICDFIKMFKNDYPESTIILSGFTNNNHKYDELNVGYFNQSYNDIKNQYIDTANSIIQKSEISDIYNINDFNFKETFIISKICNFCIYQHGSASCIPGWLCNVPGIAIGFHDVNRYISIDKYINQNNNLYYLTETNIIKHNIICDHIYTFKINTYLFYKYFISKFLLHKITQ</sequence>
<organism evidence="1">
    <name type="scientific">viral metagenome</name>
    <dbReference type="NCBI Taxonomy" id="1070528"/>
    <lineage>
        <taxon>unclassified sequences</taxon>
        <taxon>metagenomes</taxon>
        <taxon>organismal metagenomes</taxon>
    </lineage>
</organism>
<name>A0A6C0EW71_9ZZZZ</name>